<evidence type="ECO:0000313" key="2">
    <source>
        <dbReference type="EMBL" id="AHF79387.1"/>
    </source>
</evidence>
<dbReference type="PATRIC" id="fig|1239307.3.peg.4920"/>
<dbReference type="SUPFAM" id="SSF51182">
    <property type="entry name" value="RmlC-like cupins"/>
    <property type="match status" value="1"/>
</dbReference>
<dbReference type="EMBL" id="CP006570">
    <property type="protein sequence ID" value="AHF79387.1"/>
    <property type="molecule type" value="Genomic_DNA"/>
</dbReference>
<organism evidence="2 3">
    <name type="scientific">Sodalis praecaptivus</name>
    <dbReference type="NCBI Taxonomy" id="1239307"/>
    <lineage>
        <taxon>Bacteria</taxon>
        <taxon>Pseudomonadati</taxon>
        <taxon>Pseudomonadota</taxon>
        <taxon>Gammaproteobacteria</taxon>
        <taxon>Enterobacterales</taxon>
        <taxon>Bruguierivoracaceae</taxon>
        <taxon>Sodalis</taxon>
    </lineage>
</organism>
<dbReference type="HOGENOM" id="CLU_072993_3_0_6"/>
<dbReference type="CDD" id="cd02233">
    <property type="entry name" value="cupin_HNL-like"/>
    <property type="match status" value="1"/>
</dbReference>
<dbReference type="Proteomes" id="UP000019028">
    <property type="component" value="Plasmid pHS1"/>
</dbReference>
<dbReference type="OrthoDB" id="9802489at2"/>
<dbReference type="AlphaFoldDB" id="W0I3T3"/>
<evidence type="ECO:0000313" key="3">
    <source>
        <dbReference type="Proteomes" id="UP000019028"/>
    </source>
</evidence>
<proteinExistence type="predicted"/>
<keyword evidence="3" id="KW-1185">Reference proteome</keyword>
<dbReference type="PANTHER" id="PTHR43698:SF1">
    <property type="entry name" value="BLL4564 PROTEIN"/>
    <property type="match status" value="1"/>
</dbReference>
<dbReference type="PANTHER" id="PTHR43698">
    <property type="entry name" value="RIBD C-TERMINAL DOMAIN CONTAINING PROTEIN"/>
    <property type="match status" value="1"/>
</dbReference>
<dbReference type="InterPro" id="IPR013096">
    <property type="entry name" value="Cupin_2"/>
</dbReference>
<dbReference type="Gene3D" id="2.60.120.10">
    <property type="entry name" value="Jelly Rolls"/>
    <property type="match status" value="1"/>
</dbReference>
<reference evidence="2 3" key="1">
    <citation type="journal article" date="2014" name="Genome Biol. Evol.">
        <title>Genome degeneration and adaptation in a nascent stage of symbiosis.</title>
        <authorList>
            <person name="Oakeson K.F."/>
            <person name="Gil R."/>
            <person name="Clayton A.L."/>
            <person name="Dunn D.M."/>
            <person name="von Niederhausern A.C."/>
            <person name="Hamil C."/>
            <person name="Aoyagi A."/>
            <person name="Duval B."/>
            <person name="Baca A."/>
            <person name="Silva F.J."/>
            <person name="Vallier A."/>
            <person name="Jackson D.G."/>
            <person name="Latorre A."/>
            <person name="Weiss R.B."/>
            <person name="Heddi A."/>
            <person name="Moya A."/>
            <person name="Dale C."/>
        </authorList>
    </citation>
    <scope>NUCLEOTIDE SEQUENCE [LARGE SCALE GENOMIC DNA]</scope>
    <source>
        <strain evidence="2 3">HS1</strain>
        <plasmid evidence="3">Plasmid pHS1</plasmid>
    </source>
</reference>
<dbReference type="KEGG" id="sod:Sant_P0352"/>
<evidence type="ECO:0000259" key="1">
    <source>
        <dbReference type="Pfam" id="PF07883"/>
    </source>
</evidence>
<name>W0I3T3_9GAMM</name>
<dbReference type="InterPro" id="IPR014710">
    <property type="entry name" value="RmlC-like_jellyroll"/>
</dbReference>
<accession>W0I3T3</accession>
<protein>
    <submittedName>
        <fullName evidence="2">Cupin 2 domain-containing protein</fullName>
    </submittedName>
</protein>
<feature type="domain" description="Cupin type-2" evidence="1">
    <location>
        <begin position="43"/>
        <end position="97"/>
    </location>
</feature>
<dbReference type="InterPro" id="IPR011051">
    <property type="entry name" value="RmlC_Cupin_sf"/>
</dbReference>
<gene>
    <name evidence="2" type="ORF">Sant_P0352</name>
</gene>
<dbReference type="Pfam" id="PF07883">
    <property type="entry name" value="Cupin_2"/>
    <property type="match status" value="1"/>
</dbReference>
<dbReference type="RefSeq" id="WP_025424524.1">
    <property type="nucleotide sequence ID" value="NZ_CP006570.1"/>
</dbReference>
<sequence length="133" mass="14835">MNIVYGRQSAMPSEKRGATFTGEVWADAVLATHDNVTINNVFFTPGARTWWHTHEQGQILQVVAGEGLICLAGQQAQIIRTGDTVWIPAGERHWHGASQHSYLLHTAISLGKTNWQDEVAEQDYVTTEEKNHV</sequence>
<keyword evidence="2" id="KW-0614">Plasmid</keyword>
<geneLocation type="plasmid" evidence="2 3">
    <name>pHS1</name>
</geneLocation>
<dbReference type="InterPro" id="IPR047263">
    <property type="entry name" value="HNL-like_cupin"/>
</dbReference>